<dbReference type="PRINTS" id="PR01270">
    <property type="entry name" value="HDASUPER"/>
</dbReference>
<dbReference type="CDD" id="cd09994">
    <property type="entry name" value="HDAC_AcuC_like"/>
    <property type="match status" value="1"/>
</dbReference>
<dbReference type="EMBL" id="LZRT01000056">
    <property type="protein sequence ID" value="OUM88824.1"/>
    <property type="molecule type" value="Genomic_DNA"/>
</dbReference>
<evidence type="ECO:0000313" key="6">
    <source>
        <dbReference type="EMBL" id="OUM88824.1"/>
    </source>
</evidence>
<gene>
    <name evidence="6" type="ORF">BAA01_14470</name>
</gene>
<accession>A0A1Y3PP53</accession>
<dbReference type="PANTHER" id="PTHR10625">
    <property type="entry name" value="HISTONE DEACETYLASE HDAC1-RELATED"/>
    <property type="match status" value="1"/>
</dbReference>
<dbReference type="AlphaFoldDB" id="A0A1Y3PP53"/>
<reference evidence="7" key="1">
    <citation type="submission" date="2016-06" db="EMBL/GenBank/DDBJ databases">
        <authorList>
            <person name="Nascimento L."/>
            <person name="Pereira R.V."/>
            <person name="Martins L.F."/>
            <person name="Quaggio R.B."/>
            <person name="Silva A.M."/>
            <person name="Setubal J.C."/>
        </authorList>
    </citation>
    <scope>NUCLEOTIDE SEQUENCE [LARGE SCALE GENOMIC DNA]</scope>
</reference>
<evidence type="ECO:0000259" key="5">
    <source>
        <dbReference type="Pfam" id="PF00850"/>
    </source>
</evidence>
<dbReference type="GO" id="GO:0045150">
    <property type="term" value="P:acetoin catabolic process"/>
    <property type="evidence" value="ECO:0007669"/>
    <property type="project" value="UniProtKB-UniPathway"/>
</dbReference>
<dbReference type="PRINTS" id="PR01272">
    <property type="entry name" value="ACUCPROTEIN"/>
</dbReference>
<evidence type="ECO:0000256" key="4">
    <source>
        <dbReference type="ARBA" id="ARBA00022627"/>
    </source>
</evidence>
<dbReference type="GO" id="GO:0004407">
    <property type="term" value="F:histone deacetylase activity"/>
    <property type="evidence" value="ECO:0007669"/>
    <property type="project" value="TreeGrafter"/>
</dbReference>
<comment type="caution">
    <text evidence="6">The sequence shown here is derived from an EMBL/GenBank/DDBJ whole genome shotgun (WGS) entry which is preliminary data.</text>
</comment>
<feature type="domain" description="Histone deacetylase" evidence="5">
    <location>
        <begin position="23"/>
        <end position="324"/>
    </location>
</feature>
<dbReference type="PANTHER" id="PTHR10625:SF10">
    <property type="entry name" value="HISTONE DEACETYLASE HDAC1"/>
    <property type="match status" value="1"/>
</dbReference>
<name>A0A1Y3PP53_9BACI</name>
<dbReference type="Proteomes" id="UP000196475">
    <property type="component" value="Unassembled WGS sequence"/>
</dbReference>
<evidence type="ECO:0000256" key="3">
    <source>
        <dbReference type="ARBA" id="ARBA00020218"/>
    </source>
</evidence>
<dbReference type="SUPFAM" id="SSF52768">
    <property type="entry name" value="Arginase/deacetylase"/>
    <property type="match status" value="1"/>
</dbReference>
<proteinExistence type="inferred from homology"/>
<dbReference type="Gene3D" id="3.40.800.20">
    <property type="entry name" value="Histone deacetylase domain"/>
    <property type="match status" value="1"/>
</dbReference>
<comment type="pathway">
    <text evidence="1">Ketone degradation; acetoin degradation.</text>
</comment>
<dbReference type="InterPro" id="IPR003085">
    <property type="entry name" value="AcuC"/>
</dbReference>
<dbReference type="InterPro" id="IPR037138">
    <property type="entry name" value="His_deacetylse_dom_sf"/>
</dbReference>
<keyword evidence="4" id="KW-0006">Acetoin catabolism</keyword>
<dbReference type="UniPathway" id="UPA00040"/>
<evidence type="ECO:0000256" key="1">
    <source>
        <dbReference type="ARBA" id="ARBA00005101"/>
    </source>
</evidence>
<dbReference type="InterPro" id="IPR023696">
    <property type="entry name" value="Ureohydrolase_dom_sf"/>
</dbReference>
<evidence type="ECO:0000256" key="2">
    <source>
        <dbReference type="ARBA" id="ARBA00005947"/>
    </source>
</evidence>
<dbReference type="GO" id="GO:0040029">
    <property type="term" value="P:epigenetic regulation of gene expression"/>
    <property type="evidence" value="ECO:0007669"/>
    <property type="project" value="TreeGrafter"/>
</dbReference>
<protein>
    <recommendedName>
        <fullName evidence="3">Acetoin utilization protein AcuC</fullName>
    </recommendedName>
</protein>
<dbReference type="InterPro" id="IPR023801">
    <property type="entry name" value="His_deacetylse_dom"/>
</dbReference>
<comment type="similarity">
    <text evidence="2">Belongs to the histone deacetylase family.</text>
</comment>
<sequence length="387" mass="43884">MAKHNSAFVYSEAFQTYKFHNDHPFNQKRLQLTLDLIQKMKLIRPEQIITPRMATETELELILDAHFIQAVRQLDPTEDDTPTHPIDAEAYGLGTEDNPIFPGMYKASLLSVGGTLVATELVMEGHVRHALNLGGGLHHGLRNKAAGFCIFNDAAVAIAHIRKKYQARVLYIDTDAHHGDGVQWLFYDDPNVMTISIHETGRYLFPGTGDVDERGAGAGLGYSINLPLDAFTEDDSYIDMIHQLLPTAARSFRPDVIISQNGCDAHRFDPLTHLATSMRVFQAIPRLVHQLAHELCDGRWIALGGGGYDIWRVVPRAWALLWAEMNDIHLEDQQLPQQWLNQWQAESPVTLPPRLFDPPMKPIPRRQEIEAKNRRTLERLLWYVPKA</sequence>
<evidence type="ECO:0000313" key="7">
    <source>
        <dbReference type="Proteomes" id="UP000196475"/>
    </source>
</evidence>
<dbReference type="InterPro" id="IPR000286">
    <property type="entry name" value="HDACs"/>
</dbReference>
<dbReference type="Pfam" id="PF00850">
    <property type="entry name" value="Hist_deacetyl"/>
    <property type="match status" value="1"/>
</dbReference>
<organism evidence="6 7">
    <name type="scientific">Bacillus thermozeamaize</name>
    <dbReference type="NCBI Taxonomy" id="230954"/>
    <lineage>
        <taxon>Bacteria</taxon>
        <taxon>Bacillati</taxon>
        <taxon>Bacillota</taxon>
        <taxon>Bacilli</taxon>
        <taxon>Bacillales</taxon>
        <taxon>Bacillaceae</taxon>
        <taxon>Bacillus</taxon>
    </lineage>
</organism>